<dbReference type="PANTHER" id="PTHR35910:SF1">
    <property type="entry name" value="2EXR DOMAIN-CONTAINING PROTEIN"/>
    <property type="match status" value="1"/>
</dbReference>
<sequence>MATNPPLHGAGYPLPLQDFQFTPINGSNSIHVALILPNGNLGTSDPRQAIDNSSDMISALGSRAQDRQYLQAHNSNYPVARIGFLGCSSTGQHEHHNVRPKNGWIIARTGNKIGNLNDFLKSTTTFAGPQIDRDAVIGALEKFSINGNQIVLSETLPFKVDMADNALVPVNYAASMTQSIGTDRPKKGPRGNVRAPTPTILIPALEHMEWKLYIMTPSGVLVQTIDHISPFRAIRREPKRGFPRFAYLPAELRTKIWQHAIPEARTVYLETLYAGERRSDFFLRPYGERVPGILQSCRESRFWALKALTPAFKPNYPKMVGRAAYVNFDHDTIALSIEAAQLLAESNDPNTVGHRHKIRGLICYTDLLGFTVTRTVVTVLTLVFTTAIGPWSEVQTWSFPGICEQEVGQFYVVDWICFQLPRPKDRESVKKELKSQTESIEDELWRVFQLYPRVGIRVTFSEERLTPRIIHPGLAPSHQRSID</sequence>
<accession>A0A0C3C853</accession>
<dbReference type="EMBL" id="KN832888">
    <property type="protein sequence ID" value="KIM95083.1"/>
    <property type="molecule type" value="Genomic_DNA"/>
</dbReference>
<reference evidence="2 3" key="1">
    <citation type="submission" date="2014-04" db="EMBL/GenBank/DDBJ databases">
        <authorList>
            <consortium name="DOE Joint Genome Institute"/>
            <person name="Kuo A."/>
            <person name="Martino E."/>
            <person name="Perotto S."/>
            <person name="Kohler A."/>
            <person name="Nagy L.G."/>
            <person name="Floudas D."/>
            <person name="Copeland A."/>
            <person name="Barry K.W."/>
            <person name="Cichocki N."/>
            <person name="Veneault-Fourrey C."/>
            <person name="LaButti K."/>
            <person name="Lindquist E.A."/>
            <person name="Lipzen A."/>
            <person name="Lundell T."/>
            <person name="Morin E."/>
            <person name="Murat C."/>
            <person name="Sun H."/>
            <person name="Tunlid A."/>
            <person name="Henrissat B."/>
            <person name="Grigoriev I.V."/>
            <person name="Hibbett D.S."/>
            <person name="Martin F."/>
            <person name="Nordberg H.P."/>
            <person name="Cantor M.N."/>
            <person name="Hua S.X."/>
        </authorList>
    </citation>
    <scope>NUCLEOTIDE SEQUENCE [LARGE SCALE GENOMIC DNA]</scope>
    <source>
        <strain evidence="2 3">Zn</strain>
    </source>
</reference>
<reference evidence="3" key="2">
    <citation type="submission" date="2015-01" db="EMBL/GenBank/DDBJ databases">
        <title>Evolutionary Origins and Diversification of the Mycorrhizal Mutualists.</title>
        <authorList>
            <consortium name="DOE Joint Genome Institute"/>
            <consortium name="Mycorrhizal Genomics Consortium"/>
            <person name="Kohler A."/>
            <person name="Kuo A."/>
            <person name="Nagy L.G."/>
            <person name="Floudas D."/>
            <person name="Copeland A."/>
            <person name="Barry K.W."/>
            <person name="Cichocki N."/>
            <person name="Veneault-Fourrey C."/>
            <person name="LaButti K."/>
            <person name="Lindquist E.A."/>
            <person name="Lipzen A."/>
            <person name="Lundell T."/>
            <person name="Morin E."/>
            <person name="Murat C."/>
            <person name="Riley R."/>
            <person name="Ohm R."/>
            <person name="Sun H."/>
            <person name="Tunlid A."/>
            <person name="Henrissat B."/>
            <person name="Grigoriev I.V."/>
            <person name="Hibbett D.S."/>
            <person name="Martin F."/>
        </authorList>
    </citation>
    <scope>NUCLEOTIDE SEQUENCE [LARGE SCALE GENOMIC DNA]</scope>
    <source>
        <strain evidence="3">Zn</strain>
    </source>
</reference>
<organism evidence="2 3">
    <name type="scientific">Oidiodendron maius (strain Zn)</name>
    <dbReference type="NCBI Taxonomy" id="913774"/>
    <lineage>
        <taxon>Eukaryota</taxon>
        <taxon>Fungi</taxon>
        <taxon>Dikarya</taxon>
        <taxon>Ascomycota</taxon>
        <taxon>Pezizomycotina</taxon>
        <taxon>Leotiomycetes</taxon>
        <taxon>Leotiomycetes incertae sedis</taxon>
        <taxon>Myxotrichaceae</taxon>
        <taxon>Oidiodendron</taxon>
    </lineage>
</organism>
<dbReference type="OrthoDB" id="3546385at2759"/>
<dbReference type="Proteomes" id="UP000054321">
    <property type="component" value="Unassembled WGS sequence"/>
</dbReference>
<name>A0A0C3C853_OIDMZ</name>
<evidence type="ECO:0000313" key="2">
    <source>
        <dbReference type="EMBL" id="KIM95083.1"/>
    </source>
</evidence>
<feature type="domain" description="2EXR" evidence="1">
    <location>
        <begin position="242"/>
        <end position="333"/>
    </location>
</feature>
<proteinExistence type="predicted"/>
<dbReference type="AlphaFoldDB" id="A0A0C3C853"/>
<evidence type="ECO:0000313" key="3">
    <source>
        <dbReference type="Proteomes" id="UP000054321"/>
    </source>
</evidence>
<dbReference type="InParanoid" id="A0A0C3C853"/>
<dbReference type="Pfam" id="PF20150">
    <property type="entry name" value="2EXR"/>
    <property type="match status" value="1"/>
</dbReference>
<keyword evidence="3" id="KW-1185">Reference proteome</keyword>
<protein>
    <recommendedName>
        <fullName evidence="1">2EXR domain-containing protein</fullName>
    </recommendedName>
</protein>
<evidence type="ECO:0000259" key="1">
    <source>
        <dbReference type="Pfam" id="PF20150"/>
    </source>
</evidence>
<dbReference type="InterPro" id="IPR045518">
    <property type="entry name" value="2EXR"/>
</dbReference>
<dbReference type="PANTHER" id="PTHR35910">
    <property type="entry name" value="2EXR DOMAIN-CONTAINING PROTEIN"/>
    <property type="match status" value="1"/>
</dbReference>
<gene>
    <name evidence="2" type="ORF">OIDMADRAFT_60239</name>
</gene>
<dbReference type="HOGENOM" id="CLU_565108_0_0_1"/>